<dbReference type="NCBIfam" id="TIGR00181">
    <property type="entry name" value="pepF"/>
    <property type="match status" value="1"/>
</dbReference>
<evidence type="ECO:0000259" key="7">
    <source>
        <dbReference type="Pfam" id="PF01432"/>
    </source>
</evidence>
<name>A0A2U1E3M8_9FIRM</name>
<dbReference type="GO" id="GO:0004222">
    <property type="term" value="F:metalloendopeptidase activity"/>
    <property type="evidence" value="ECO:0007669"/>
    <property type="project" value="UniProtKB-UniRule"/>
</dbReference>
<feature type="domain" description="Peptidase M3A/M3B catalytic" evidence="7">
    <location>
        <begin position="204"/>
        <end position="584"/>
    </location>
</feature>
<evidence type="ECO:0000313" key="10">
    <source>
        <dbReference type="Proteomes" id="UP000245793"/>
    </source>
</evidence>
<keyword evidence="1 6" id="KW-0645">Protease</keyword>
<accession>A0A2U1E3M8</accession>
<dbReference type="PANTHER" id="PTHR11804">
    <property type="entry name" value="PROTEASE M3 THIMET OLIGOPEPTIDASE-RELATED"/>
    <property type="match status" value="1"/>
</dbReference>
<dbReference type="SUPFAM" id="SSF55486">
    <property type="entry name" value="Metalloproteases ('zincins'), catalytic domain"/>
    <property type="match status" value="1"/>
</dbReference>
<sequence>MKFTFNDRTEIAKDYKWNLESLYENEEFLEKDINEFESGLSELREFKGKLMESAETLYSYLTRKDELEILLTKISTYISNRFNENNRDSKYQALEGRLEGLYSKYSQAVSFENPELLKYTKADFEKFFNEEKELKIYEKYLDDILKFKPHTLSEKEENMMSTLSPVFNSSEKSFSMLTVADMGFPSVNINGKDVEITQGNFVPLLENETRDIKEEVYKKFYGEFEKHINTLASTLEGTVKSNVTVARLRNFDTAREAALFNNAIPISVYDKLTETVINNLPALHEYMSIRKKALGLDKMYMYDIYSNLVNDVDLSFTFEEGRDLVLEALKPLGEEYIANLKKGFEDRWCDVYETPGKRGGAYSSGGYGTMPFVLLNFHGTLDNVFTIAHEMGHSMHTFNSCKNQPYVYSGYSIFVAEVASTMNESMLTYYLLKKWTDKNLRKYVINHFLDTIKGTLFRQTQFAIFEDMIYKEFENNGSLTADFLNEEYGKLNEKFYGPEMEKDEIIKYEWSRIPHFYYNFYVYQYATGISAALSFAKRIMEGGEKERDLYLQFLKSGSSMDPIDVLKRAGVDMNSPQPIEDAIQMFKEFLEEFKTLI</sequence>
<feature type="domain" description="Oligopeptidase F N-terminal" evidence="8">
    <location>
        <begin position="115"/>
        <end position="184"/>
    </location>
</feature>
<comment type="cofactor">
    <cofactor evidence="6">
        <name>Zn(2+)</name>
        <dbReference type="ChEBI" id="CHEBI:29105"/>
    </cofactor>
    <text evidence="6">Binds 1 zinc ion.</text>
</comment>
<dbReference type="EMBL" id="QEKV01000004">
    <property type="protein sequence ID" value="PVY94547.1"/>
    <property type="molecule type" value="Genomic_DNA"/>
</dbReference>
<dbReference type="InterPro" id="IPR042088">
    <property type="entry name" value="OligoPept_F_C"/>
</dbReference>
<dbReference type="Pfam" id="PF08439">
    <property type="entry name" value="Peptidase_M3_N"/>
    <property type="match status" value="1"/>
</dbReference>
<dbReference type="PANTHER" id="PTHR11804:SF84">
    <property type="entry name" value="SACCHAROLYSIN"/>
    <property type="match status" value="1"/>
</dbReference>
<dbReference type="RefSeq" id="WP_165803589.1">
    <property type="nucleotide sequence ID" value="NZ_QEKV01000004.1"/>
</dbReference>
<evidence type="ECO:0000256" key="1">
    <source>
        <dbReference type="ARBA" id="ARBA00022670"/>
    </source>
</evidence>
<comment type="caution">
    <text evidence="9">The sequence shown here is derived from an EMBL/GenBank/DDBJ whole genome shotgun (WGS) entry which is preliminary data.</text>
</comment>
<comment type="similarity">
    <text evidence="6">Belongs to the peptidase M3B family.</text>
</comment>
<protein>
    <recommendedName>
        <fullName evidence="6">Oligopeptidase F</fullName>
        <ecNumber evidence="6">3.4.24.-</ecNumber>
    </recommendedName>
</protein>
<dbReference type="EC" id="3.4.24.-" evidence="6"/>
<evidence type="ECO:0000256" key="6">
    <source>
        <dbReference type="RuleBase" id="RU368091"/>
    </source>
</evidence>
<dbReference type="Pfam" id="PF01432">
    <property type="entry name" value="Peptidase_M3"/>
    <property type="match status" value="1"/>
</dbReference>
<evidence type="ECO:0000313" key="9">
    <source>
        <dbReference type="EMBL" id="PVY94547.1"/>
    </source>
</evidence>
<dbReference type="GO" id="GO:0046872">
    <property type="term" value="F:metal ion binding"/>
    <property type="evidence" value="ECO:0007669"/>
    <property type="project" value="UniProtKB-UniRule"/>
</dbReference>
<evidence type="ECO:0000256" key="4">
    <source>
        <dbReference type="ARBA" id="ARBA00022833"/>
    </source>
</evidence>
<dbReference type="InterPro" id="IPR013647">
    <property type="entry name" value="OligopepF_N_dom"/>
</dbReference>
<dbReference type="Gene3D" id="1.10.287.830">
    <property type="entry name" value="putative peptidase helix hairpin domain like"/>
    <property type="match status" value="1"/>
</dbReference>
<comment type="function">
    <text evidence="6">Has oligopeptidase activity and degrades a variety of small bioactive peptides.</text>
</comment>
<evidence type="ECO:0000256" key="2">
    <source>
        <dbReference type="ARBA" id="ARBA00022723"/>
    </source>
</evidence>
<keyword evidence="3 6" id="KW-0378">Hydrolase</keyword>
<evidence type="ECO:0000259" key="8">
    <source>
        <dbReference type="Pfam" id="PF08439"/>
    </source>
</evidence>
<evidence type="ECO:0000256" key="5">
    <source>
        <dbReference type="ARBA" id="ARBA00023049"/>
    </source>
</evidence>
<keyword evidence="4 6" id="KW-0862">Zinc</keyword>
<dbReference type="InterPro" id="IPR004438">
    <property type="entry name" value="Peptidase_M3B"/>
</dbReference>
<dbReference type="GO" id="GO:0006508">
    <property type="term" value="P:proteolysis"/>
    <property type="evidence" value="ECO:0007669"/>
    <property type="project" value="UniProtKB-KW"/>
</dbReference>
<dbReference type="AlphaFoldDB" id="A0A2U1E3M8"/>
<keyword evidence="5 6" id="KW-0482">Metalloprotease</keyword>
<organism evidence="9 10">
    <name type="scientific">Ezakiella coagulans</name>
    <dbReference type="NCBI Taxonomy" id="46507"/>
    <lineage>
        <taxon>Bacteria</taxon>
        <taxon>Bacillati</taxon>
        <taxon>Bacillota</taxon>
        <taxon>Tissierellia</taxon>
        <taxon>Ezakiella</taxon>
    </lineage>
</organism>
<dbReference type="InterPro" id="IPR045090">
    <property type="entry name" value="Pept_M3A_M3B"/>
</dbReference>
<dbReference type="InterPro" id="IPR001567">
    <property type="entry name" value="Pept_M3A_M3B_dom"/>
</dbReference>
<dbReference type="GO" id="GO:0006518">
    <property type="term" value="P:peptide metabolic process"/>
    <property type="evidence" value="ECO:0007669"/>
    <property type="project" value="TreeGrafter"/>
</dbReference>
<gene>
    <name evidence="9" type="ORF">C7381_10452</name>
</gene>
<dbReference type="CDD" id="cd09608">
    <property type="entry name" value="M3B_PepF"/>
    <property type="match status" value="1"/>
</dbReference>
<keyword evidence="2 6" id="KW-0479">Metal-binding</keyword>
<proteinExistence type="inferred from homology"/>
<evidence type="ECO:0000256" key="3">
    <source>
        <dbReference type="ARBA" id="ARBA00022801"/>
    </source>
</evidence>
<dbReference type="Gene3D" id="1.20.140.70">
    <property type="entry name" value="Oligopeptidase f, N-terminal domain"/>
    <property type="match status" value="1"/>
</dbReference>
<dbReference type="Proteomes" id="UP000245793">
    <property type="component" value="Unassembled WGS sequence"/>
</dbReference>
<keyword evidence="10" id="KW-1185">Reference proteome</keyword>
<dbReference type="Gene3D" id="1.10.1370.20">
    <property type="entry name" value="Oligoendopeptidase f, C-terminal domain"/>
    <property type="match status" value="1"/>
</dbReference>
<reference evidence="9 10" key="1">
    <citation type="submission" date="2018-04" db="EMBL/GenBank/DDBJ databases">
        <title>Genomic Encyclopedia of Type Strains, Phase IV (KMG-IV): sequencing the most valuable type-strain genomes for metagenomic binning, comparative biology and taxonomic classification.</title>
        <authorList>
            <person name="Goeker M."/>
        </authorList>
    </citation>
    <scope>NUCLEOTIDE SEQUENCE [LARGE SCALE GENOMIC DNA]</scope>
    <source>
        <strain evidence="9 10">DSM 20705</strain>
    </source>
</reference>